<comment type="caution">
    <text evidence="3">The sequence shown here is derived from an EMBL/GenBank/DDBJ whole genome shotgun (WGS) entry which is preliminary data.</text>
</comment>
<proteinExistence type="predicted"/>
<evidence type="ECO:0000313" key="3">
    <source>
        <dbReference type="EMBL" id="KUL47800.1"/>
    </source>
</evidence>
<dbReference type="InterPro" id="IPR045394">
    <property type="entry name" value="Abhydrolase_dom"/>
</dbReference>
<dbReference type="Proteomes" id="UP000053413">
    <property type="component" value="Unassembled WGS sequence"/>
</dbReference>
<organism evidence="3 4">
    <name type="scientific">Streptomyces violaceusniger</name>
    <dbReference type="NCBI Taxonomy" id="68280"/>
    <lineage>
        <taxon>Bacteria</taxon>
        <taxon>Bacillati</taxon>
        <taxon>Actinomycetota</taxon>
        <taxon>Actinomycetes</taxon>
        <taxon>Kitasatosporales</taxon>
        <taxon>Streptomycetaceae</taxon>
        <taxon>Streptomyces</taxon>
        <taxon>Streptomyces violaceusniger group</taxon>
    </lineage>
</organism>
<feature type="domain" description="Alpha/beta hydrolase" evidence="2">
    <location>
        <begin position="2"/>
        <end position="86"/>
    </location>
</feature>
<evidence type="ECO:0000313" key="4">
    <source>
        <dbReference type="Proteomes" id="UP000053413"/>
    </source>
</evidence>
<feature type="region of interest" description="Disordered" evidence="1">
    <location>
        <begin position="1"/>
        <end position="30"/>
    </location>
</feature>
<evidence type="ECO:0000256" key="1">
    <source>
        <dbReference type="SAM" id="MobiDB-lite"/>
    </source>
</evidence>
<dbReference type="EMBL" id="LLZJ01000381">
    <property type="protein sequence ID" value="KUL47800.1"/>
    <property type="molecule type" value="Genomic_DNA"/>
</dbReference>
<reference evidence="4" key="1">
    <citation type="submission" date="2015-10" db="EMBL/GenBank/DDBJ databases">
        <authorList>
            <person name="Ju K.-S."/>
            <person name="Doroghazi J.R."/>
            <person name="Metcalf W.W."/>
        </authorList>
    </citation>
    <scope>NUCLEOTIDE SEQUENCE [LARGE SCALE GENOMIC DNA]</scope>
    <source>
        <strain evidence="4">NRRL F-8817</strain>
    </source>
</reference>
<dbReference type="Pfam" id="PF20091">
    <property type="entry name" value="Abhydrolase_10"/>
    <property type="match status" value="1"/>
</dbReference>
<protein>
    <recommendedName>
        <fullName evidence="2">Alpha/beta hydrolase domain-containing protein</fullName>
    </recommendedName>
</protein>
<gene>
    <name evidence="3" type="ORF">ADL28_31415</name>
</gene>
<dbReference type="AlphaFoldDB" id="A0A0X3VSX2"/>
<name>A0A0X3VSX2_STRVO</name>
<sequence length="103" mass="11434">MVAAPLGTYTGWNTRAPGQGHGAPHEFSGPTFPFAATEDERLITGDPRPSIQKRYRDSTDYVARIRAAAEELVARRLLLEEDLERATSAAADWSAPRHRFELP</sequence>
<evidence type="ECO:0000259" key="2">
    <source>
        <dbReference type="Pfam" id="PF20091"/>
    </source>
</evidence>
<accession>A0A0X3VSX2</accession>
<dbReference type="RefSeq" id="WP_059147169.1">
    <property type="nucleotide sequence ID" value="NZ_CP108856.1"/>
</dbReference>